<name>A0ABP9X980_9CHLR</name>
<keyword evidence="3" id="KW-1185">Reference proteome</keyword>
<evidence type="ECO:0000313" key="3">
    <source>
        <dbReference type="Proteomes" id="UP001428290"/>
    </source>
</evidence>
<reference evidence="2 3" key="1">
    <citation type="submission" date="2024-02" db="EMBL/GenBank/DDBJ databases">
        <title>Herpetosiphon gulosus NBRC 112829.</title>
        <authorList>
            <person name="Ichikawa N."/>
            <person name="Katano-Makiyama Y."/>
            <person name="Hidaka K."/>
        </authorList>
    </citation>
    <scope>NUCLEOTIDE SEQUENCE [LARGE SCALE GENOMIC DNA]</scope>
    <source>
        <strain evidence="2 3">NBRC 112829</strain>
    </source>
</reference>
<sequence>MRATNRGRLLEILHRRDVLCSEKSAAARFRSDDMRCLLVYIMFCGPWLIESLPYPDVMKLFRA</sequence>
<evidence type="ECO:0000313" key="2">
    <source>
        <dbReference type="EMBL" id="GAA5531403.1"/>
    </source>
</evidence>
<proteinExistence type="predicted"/>
<comment type="caution">
    <text evidence="2">The sequence shown here is derived from an EMBL/GenBank/DDBJ whole genome shotgun (WGS) entry which is preliminary data.</text>
</comment>
<gene>
    <name evidence="2" type="ORF">Hgul01_05228</name>
</gene>
<dbReference type="Proteomes" id="UP001428290">
    <property type="component" value="Unassembled WGS sequence"/>
</dbReference>
<evidence type="ECO:0000256" key="1">
    <source>
        <dbReference type="SAM" id="Phobius"/>
    </source>
</evidence>
<organism evidence="2 3">
    <name type="scientific">Herpetosiphon gulosus</name>
    <dbReference type="NCBI Taxonomy" id="1973496"/>
    <lineage>
        <taxon>Bacteria</taxon>
        <taxon>Bacillati</taxon>
        <taxon>Chloroflexota</taxon>
        <taxon>Chloroflexia</taxon>
        <taxon>Herpetosiphonales</taxon>
        <taxon>Herpetosiphonaceae</taxon>
        <taxon>Herpetosiphon</taxon>
    </lineage>
</organism>
<accession>A0ABP9X980</accession>
<dbReference type="EMBL" id="BAABRU010000048">
    <property type="protein sequence ID" value="GAA5531403.1"/>
    <property type="molecule type" value="Genomic_DNA"/>
</dbReference>
<keyword evidence="1" id="KW-0812">Transmembrane</keyword>
<protein>
    <recommendedName>
        <fullName evidence="4">Transposase</fullName>
    </recommendedName>
</protein>
<keyword evidence="1" id="KW-0472">Membrane</keyword>
<keyword evidence="1" id="KW-1133">Transmembrane helix</keyword>
<feature type="transmembrane region" description="Helical" evidence="1">
    <location>
        <begin position="37"/>
        <end position="54"/>
    </location>
</feature>
<evidence type="ECO:0008006" key="4">
    <source>
        <dbReference type="Google" id="ProtNLM"/>
    </source>
</evidence>